<dbReference type="GO" id="GO:0008233">
    <property type="term" value="F:peptidase activity"/>
    <property type="evidence" value="ECO:0007669"/>
    <property type="project" value="UniProtKB-KW"/>
</dbReference>
<sequence length="223" mass="23767">MNVLALETSTEYCSVALWRDGVLTQQGEHAGQRHSQLLLPQCRDVLAAAKLGLDDLDAIAFSSGPGSFTGLRIACAVAQGLAFGLDVPVVGISSLLALAAAIQAERVLACLDARMGEVYYACYQHDLQGWHEVSPPRVCRAEAVSLPDEEGWIGCGNGFVAYENELVARLNKHLLGIEPGVFPQAKVVAGLAAKEFAAGRGIAPELAVPLYVRDRVALKICER</sequence>
<dbReference type="CDD" id="cd24032">
    <property type="entry name" value="ASKHA_NBD_TsaB"/>
    <property type="match status" value="1"/>
</dbReference>
<keyword evidence="5" id="KW-0645">Protease</keyword>
<gene>
    <name evidence="5" type="ORF">CARN7_1407</name>
</gene>
<keyword evidence="3" id="KW-0819">tRNA processing</keyword>
<keyword evidence="2" id="KW-0963">Cytoplasm</keyword>
<feature type="domain" description="Gcp-like" evidence="4">
    <location>
        <begin position="28"/>
        <end position="144"/>
    </location>
</feature>
<organism evidence="5">
    <name type="scientific">mine drainage metagenome</name>
    <dbReference type="NCBI Taxonomy" id="410659"/>
    <lineage>
        <taxon>unclassified sequences</taxon>
        <taxon>metagenomes</taxon>
        <taxon>ecological metagenomes</taxon>
    </lineage>
</organism>
<dbReference type="GO" id="GO:0006508">
    <property type="term" value="P:proteolysis"/>
    <property type="evidence" value="ECO:0007669"/>
    <property type="project" value="UniProtKB-KW"/>
</dbReference>
<reference evidence="5" key="1">
    <citation type="submission" date="2009-10" db="EMBL/GenBank/DDBJ databases">
        <title>Diversity of trophic interactions inside an arsenic-rich microbial ecosystem.</title>
        <authorList>
            <person name="Bertin P.N."/>
            <person name="Heinrich-Salmeron A."/>
            <person name="Pelletier E."/>
            <person name="Goulhen-Chollet F."/>
            <person name="Arsene-Ploetze F."/>
            <person name="Gallien S."/>
            <person name="Calteau A."/>
            <person name="Vallenet D."/>
            <person name="Casiot C."/>
            <person name="Chane-Woon-Ming B."/>
            <person name="Giloteaux L."/>
            <person name="Barakat M."/>
            <person name="Bonnefoy V."/>
            <person name="Bruneel O."/>
            <person name="Chandler M."/>
            <person name="Cleiss J."/>
            <person name="Duran R."/>
            <person name="Elbaz-Poulichet F."/>
            <person name="Fonknechten N."/>
            <person name="Lauga B."/>
            <person name="Mornico D."/>
            <person name="Ortet P."/>
            <person name="Schaeffer C."/>
            <person name="Siguier P."/>
            <person name="Alexander Thil Smith A."/>
            <person name="Van Dorsselaer A."/>
            <person name="Weissenbach J."/>
            <person name="Medigue C."/>
            <person name="Le Paslier D."/>
        </authorList>
    </citation>
    <scope>NUCLEOTIDE SEQUENCE</scope>
</reference>
<dbReference type="GO" id="GO:0005829">
    <property type="term" value="C:cytosol"/>
    <property type="evidence" value="ECO:0007669"/>
    <property type="project" value="TreeGrafter"/>
</dbReference>
<comment type="subcellular location">
    <subcellularLocation>
        <location evidence="1">Cytoplasm</location>
    </subcellularLocation>
</comment>
<dbReference type="FunFam" id="3.30.420.40:FF:000097">
    <property type="entry name" value="tRNA threonylcarbamoyladenosine biosynthesis protein TsaB"/>
    <property type="match status" value="1"/>
</dbReference>
<dbReference type="AlphaFoldDB" id="E6QTP7"/>
<protein>
    <submittedName>
        <fullName evidence="5">Putative Peptidase M22, glycoprotease</fullName>
    </submittedName>
</protein>
<dbReference type="InterPro" id="IPR022496">
    <property type="entry name" value="T6A_TsaB"/>
</dbReference>
<dbReference type="PANTHER" id="PTHR11735:SF11">
    <property type="entry name" value="TRNA THREONYLCARBAMOYLADENOSINE BIOSYNTHESIS PROTEIN TSAB"/>
    <property type="match status" value="1"/>
</dbReference>
<dbReference type="GO" id="GO:0002949">
    <property type="term" value="P:tRNA threonylcarbamoyladenosine modification"/>
    <property type="evidence" value="ECO:0007669"/>
    <property type="project" value="InterPro"/>
</dbReference>
<accession>E6QTP7</accession>
<proteinExistence type="predicted"/>
<evidence type="ECO:0000256" key="3">
    <source>
        <dbReference type="ARBA" id="ARBA00022694"/>
    </source>
</evidence>
<dbReference type="PANTHER" id="PTHR11735">
    <property type="entry name" value="TRNA N6-ADENOSINE THREONYLCARBAMOYLTRANSFERASE"/>
    <property type="match status" value="1"/>
</dbReference>
<dbReference type="InterPro" id="IPR000905">
    <property type="entry name" value="Gcp-like_dom"/>
</dbReference>
<evidence type="ECO:0000313" key="5">
    <source>
        <dbReference type="EMBL" id="CBI10619.1"/>
    </source>
</evidence>
<dbReference type="InterPro" id="IPR043129">
    <property type="entry name" value="ATPase_NBD"/>
</dbReference>
<evidence type="ECO:0000256" key="2">
    <source>
        <dbReference type="ARBA" id="ARBA00022490"/>
    </source>
</evidence>
<evidence type="ECO:0000259" key="4">
    <source>
        <dbReference type="Pfam" id="PF00814"/>
    </source>
</evidence>
<evidence type="ECO:0000256" key="1">
    <source>
        <dbReference type="ARBA" id="ARBA00004496"/>
    </source>
</evidence>
<name>E6QTP7_9ZZZZ</name>
<dbReference type="SUPFAM" id="SSF53067">
    <property type="entry name" value="Actin-like ATPase domain"/>
    <property type="match status" value="2"/>
</dbReference>
<comment type="caution">
    <text evidence="5">The sequence shown here is derived from an EMBL/GenBank/DDBJ whole genome shotgun (WGS) entry which is preliminary data.</text>
</comment>
<dbReference type="NCBIfam" id="TIGR03725">
    <property type="entry name" value="T6A_YeaZ"/>
    <property type="match status" value="1"/>
</dbReference>
<dbReference type="Pfam" id="PF00814">
    <property type="entry name" value="TsaD"/>
    <property type="match status" value="1"/>
</dbReference>
<dbReference type="Gene3D" id="3.30.420.40">
    <property type="match status" value="2"/>
</dbReference>
<dbReference type="EMBL" id="CABR01000094">
    <property type="protein sequence ID" value="CBI10619.1"/>
    <property type="molecule type" value="Genomic_DNA"/>
</dbReference>
<keyword evidence="5" id="KW-0378">Hydrolase</keyword>